<name>A0A840QJD3_9PSEU</name>
<dbReference type="InterPro" id="IPR050319">
    <property type="entry name" value="ABC_transp_ATP-bind"/>
</dbReference>
<comment type="caution">
    <text evidence="6">The sequence shown here is derived from an EMBL/GenBank/DDBJ whole genome shotgun (WGS) entry which is preliminary data.</text>
</comment>
<dbReference type="Pfam" id="PF00005">
    <property type="entry name" value="ABC_tran"/>
    <property type="match status" value="2"/>
</dbReference>
<dbReference type="PROSITE" id="PS50893">
    <property type="entry name" value="ABC_TRANSPORTER_2"/>
    <property type="match status" value="2"/>
</dbReference>
<dbReference type="CDD" id="cd03257">
    <property type="entry name" value="ABC_NikE_OppD_transporters"/>
    <property type="match status" value="2"/>
</dbReference>
<proteinExistence type="inferred from homology"/>
<dbReference type="PANTHER" id="PTHR43776:SF7">
    <property type="entry name" value="D,D-DIPEPTIDE TRANSPORT ATP-BINDING PROTEIN DDPF-RELATED"/>
    <property type="match status" value="1"/>
</dbReference>
<comment type="similarity">
    <text evidence="1">Belongs to the ABC transporter superfamily.</text>
</comment>
<accession>A0A840QJD3</accession>
<keyword evidence="2" id="KW-0813">Transport</keyword>
<dbReference type="EMBL" id="JACHIW010000002">
    <property type="protein sequence ID" value="MBB5158985.1"/>
    <property type="molecule type" value="Genomic_DNA"/>
</dbReference>
<organism evidence="6 7">
    <name type="scientific">Saccharopolyspora phatthalungensis</name>
    <dbReference type="NCBI Taxonomy" id="664693"/>
    <lineage>
        <taxon>Bacteria</taxon>
        <taxon>Bacillati</taxon>
        <taxon>Actinomycetota</taxon>
        <taxon>Actinomycetes</taxon>
        <taxon>Pseudonocardiales</taxon>
        <taxon>Pseudonocardiaceae</taxon>
        <taxon>Saccharopolyspora</taxon>
    </lineage>
</organism>
<feature type="domain" description="ABC transporter" evidence="5">
    <location>
        <begin position="10"/>
        <end position="243"/>
    </location>
</feature>
<dbReference type="PROSITE" id="PS00211">
    <property type="entry name" value="ABC_TRANSPORTER_1"/>
    <property type="match status" value="2"/>
</dbReference>
<dbReference type="InterPro" id="IPR017871">
    <property type="entry name" value="ABC_transporter-like_CS"/>
</dbReference>
<gene>
    <name evidence="6" type="ORF">BJ970_006584</name>
</gene>
<evidence type="ECO:0000259" key="5">
    <source>
        <dbReference type="PROSITE" id="PS50893"/>
    </source>
</evidence>
<dbReference type="Proteomes" id="UP000584374">
    <property type="component" value="Unassembled WGS sequence"/>
</dbReference>
<keyword evidence="7" id="KW-1185">Reference proteome</keyword>
<dbReference type="InterPro" id="IPR027417">
    <property type="entry name" value="P-loop_NTPase"/>
</dbReference>
<dbReference type="RefSeq" id="WP_184731120.1">
    <property type="nucleotide sequence ID" value="NZ_JACHIW010000002.1"/>
</dbReference>
<keyword evidence="3" id="KW-0547">Nucleotide-binding</keyword>
<dbReference type="SUPFAM" id="SSF52540">
    <property type="entry name" value="P-loop containing nucleoside triphosphate hydrolases"/>
    <property type="match status" value="2"/>
</dbReference>
<evidence type="ECO:0000313" key="7">
    <source>
        <dbReference type="Proteomes" id="UP000584374"/>
    </source>
</evidence>
<reference evidence="6 7" key="1">
    <citation type="submission" date="2020-08" db="EMBL/GenBank/DDBJ databases">
        <title>Sequencing the genomes of 1000 actinobacteria strains.</title>
        <authorList>
            <person name="Klenk H.-P."/>
        </authorList>
    </citation>
    <scope>NUCLEOTIDE SEQUENCE [LARGE SCALE GENOMIC DNA]</scope>
    <source>
        <strain evidence="6 7">DSM 45584</strain>
    </source>
</reference>
<evidence type="ECO:0000313" key="6">
    <source>
        <dbReference type="EMBL" id="MBB5158985.1"/>
    </source>
</evidence>
<dbReference type="GO" id="GO:0016887">
    <property type="term" value="F:ATP hydrolysis activity"/>
    <property type="evidence" value="ECO:0007669"/>
    <property type="project" value="InterPro"/>
</dbReference>
<dbReference type="Gene3D" id="3.40.50.300">
    <property type="entry name" value="P-loop containing nucleotide triphosphate hydrolases"/>
    <property type="match status" value="2"/>
</dbReference>
<evidence type="ECO:0000256" key="2">
    <source>
        <dbReference type="ARBA" id="ARBA00022448"/>
    </source>
</evidence>
<evidence type="ECO:0000256" key="1">
    <source>
        <dbReference type="ARBA" id="ARBA00005417"/>
    </source>
</evidence>
<dbReference type="SMART" id="SM00382">
    <property type="entry name" value="AAA"/>
    <property type="match status" value="2"/>
</dbReference>
<evidence type="ECO:0000256" key="4">
    <source>
        <dbReference type="ARBA" id="ARBA00022840"/>
    </source>
</evidence>
<dbReference type="GO" id="GO:0005524">
    <property type="term" value="F:ATP binding"/>
    <property type="evidence" value="ECO:0007669"/>
    <property type="project" value="UniProtKB-KW"/>
</dbReference>
<protein>
    <submittedName>
        <fullName evidence="6">Peptide/nickel transport system ATP-binding protein</fullName>
    </submittedName>
</protein>
<dbReference type="InterPro" id="IPR003593">
    <property type="entry name" value="AAA+_ATPase"/>
</dbReference>
<dbReference type="GO" id="GO:0055085">
    <property type="term" value="P:transmembrane transport"/>
    <property type="evidence" value="ECO:0007669"/>
    <property type="project" value="UniProtKB-ARBA"/>
</dbReference>
<dbReference type="InterPro" id="IPR003439">
    <property type="entry name" value="ABC_transporter-like_ATP-bd"/>
</dbReference>
<dbReference type="PANTHER" id="PTHR43776">
    <property type="entry name" value="TRANSPORT ATP-BINDING PROTEIN"/>
    <property type="match status" value="1"/>
</dbReference>
<dbReference type="AlphaFoldDB" id="A0A840QJD3"/>
<feature type="domain" description="ABC transporter" evidence="5">
    <location>
        <begin position="249"/>
        <end position="487"/>
    </location>
</feature>
<evidence type="ECO:0000256" key="3">
    <source>
        <dbReference type="ARBA" id="ARBA00022741"/>
    </source>
</evidence>
<keyword evidence="4 6" id="KW-0067">ATP-binding</keyword>
<sequence length="498" mass="51518">MTEGSSTGAVAAVDGLRVEVDGRAVLDGVDLEIAAGEAVGVLGPSGCGKTTLALALLGHLRAGARHGAGQSYVDGNPMLPAPPPGVRGGIVGYLGQDPGAELNPYAKVGAALRLAAGNRRADVAAMLARVRLPAAFAHRYPHQLSGGQQQRVALAIALAREPRLLLLDEPTTALDVVARAEVLAELRRLRASGVAMLWISHDLDTVRNAVDRVMVLDSGRLVPDSPAARRLVAAEIPPPPATSSAEPVLTGNGITARHGTSTVLRGVDLAVRTGECVAVLGMSGAGKSTLARCLAGLQRTASGTVELAGDRLAASVRGRTRAQLAGMQLVPQNPAESLHPRQDVRTALIRPLRTLRRLSRNACAAEVRRLLDAVGLPAALAERLPGELSGGQRQRVALARALAAQPTVLLCDEITSALDPVTQSGVLGLLGDLRAQHGLAVVFITHDPAAAAISDRVLVLAAGRVAAQGPTSELLAHPDQLPVLLTRDRPITEDSCPI</sequence>